<dbReference type="PANTHER" id="PTHR39158:SF1">
    <property type="entry name" value="DNAJ HOMOLOG SUBFAMILY C MEMBER 28"/>
    <property type="match status" value="1"/>
</dbReference>
<dbReference type="InterPro" id="IPR052573">
    <property type="entry name" value="DnaJ_C_subfamily_28"/>
</dbReference>
<dbReference type="Proteomes" id="UP000070560">
    <property type="component" value="Chromosome"/>
</dbReference>
<evidence type="ECO:0000313" key="3">
    <source>
        <dbReference type="EMBL" id="HEB74190.1"/>
    </source>
</evidence>
<dbReference type="RefSeq" id="WP_066060305.1">
    <property type="nucleotide sequence ID" value="NZ_CP013015.1"/>
</dbReference>
<dbReference type="EMBL" id="CP013015">
    <property type="protein sequence ID" value="AMM39997.1"/>
    <property type="molecule type" value="Genomic_DNA"/>
</dbReference>
<dbReference type="InterPro" id="IPR018961">
    <property type="entry name" value="DnaJ_homolog_subfam-C_membr-28"/>
</dbReference>
<dbReference type="AlphaFoldDB" id="A0A7V1I4B1"/>
<proteinExistence type="predicted"/>
<name>A0A7V1I4B1_DESA2</name>
<organism evidence="3">
    <name type="scientific">Desulfofervidus auxilii</name>
    <dbReference type="NCBI Taxonomy" id="1621989"/>
    <lineage>
        <taxon>Bacteria</taxon>
        <taxon>Pseudomonadati</taxon>
        <taxon>Thermodesulfobacteriota</taxon>
        <taxon>Candidatus Desulfofervidia</taxon>
        <taxon>Candidatus Desulfofervidales</taxon>
        <taxon>Candidatus Desulfofervidaceae</taxon>
        <taxon>Candidatus Desulfofervidus</taxon>
    </lineage>
</organism>
<gene>
    <name evidence="3" type="ORF">ENJ03_03105</name>
    <name evidence="2" type="ORF">HS1_000191</name>
</gene>
<dbReference type="Pfam" id="PF09350">
    <property type="entry name" value="DJC28_CD"/>
    <property type="match status" value="1"/>
</dbReference>
<dbReference type="EMBL" id="DRKW01000179">
    <property type="protein sequence ID" value="HEB74190.1"/>
    <property type="molecule type" value="Genomic_DNA"/>
</dbReference>
<reference evidence="3" key="2">
    <citation type="journal article" date="2020" name="mSystems">
        <title>Genome- and Community-Level Interaction Insights into Carbon Utilization and Element Cycling Functions of Hydrothermarchaeota in Hydrothermal Sediment.</title>
        <authorList>
            <person name="Zhou Z."/>
            <person name="Liu Y."/>
            <person name="Xu W."/>
            <person name="Pan J."/>
            <person name="Luo Z.H."/>
            <person name="Li M."/>
        </authorList>
    </citation>
    <scope>NUCLEOTIDE SEQUENCE [LARGE SCALE GENOMIC DNA]</scope>
    <source>
        <strain evidence="3">HyVt-45</strain>
    </source>
</reference>
<protein>
    <submittedName>
        <fullName evidence="3">DUF1992 domain-containing protein</fullName>
    </submittedName>
    <submittedName>
        <fullName evidence="2">Molecular chaperone DnaJ</fullName>
    </submittedName>
</protein>
<sequence length="131" mass="15604">MFVFRKIAERRIQDAIERGEFDNLPGKGKPLPREDDVYHVPPELRMAYKILKNAGCLPPELMLRKEIKELKDLLETMEDEKEVYLCCRHLNFLIMKLNIMRPVSPLLEEGQVYYKKILYRIAKRRGKVELE</sequence>
<reference evidence="2 4" key="1">
    <citation type="submission" date="2015-10" db="EMBL/GenBank/DDBJ databases">
        <title>Candidatus Desulfofervidus auxilii, a hydrogenotrophic sulfate-reducing bacterium involved in the thermophilic anaerobic oxidation of methane.</title>
        <authorList>
            <person name="Krukenberg V."/>
            <person name="Richter M."/>
            <person name="Wegener G."/>
        </authorList>
    </citation>
    <scope>NUCLEOTIDE SEQUENCE [LARGE SCALE GENOMIC DNA]</scope>
    <source>
        <strain evidence="2 4">HS1</strain>
    </source>
</reference>
<dbReference type="OrthoDB" id="9798476at2"/>
<accession>A0A7V1I4B1</accession>
<dbReference type="KEGG" id="daw:HS1_000191"/>
<feature type="domain" description="DnaJ homologue subfamily C member 28 conserved" evidence="1">
    <location>
        <begin position="7"/>
        <end position="74"/>
    </location>
</feature>
<evidence type="ECO:0000259" key="1">
    <source>
        <dbReference type="Pfam" id="PF09350"/>
    </source>
</evidence>
<dbReference type="Proteomes" id="UP000886268">
    <property type="component" value="Unassembled WGS sequence"/>
</dbReference>
<dbReference type="PANTHER" id="PTHR39158">
    <property type="entry name" value="OS08G0560600 PROTEIN"/>
    <property type="match status" value="1"/>
</dbReference>
<keyword evidence="4" id="KW-1185">Reference proteome</keyword>
<evidence type="ECO:0000313" key="4">
    <source>
        <dbReference type="Proteomes" id="UP000070560"/>
    </source>
</evidence>
<evidence type="ECO:0000313" key="2">
    <source>
        <dbReference type="EMBL" id="AMM39997.1"/>
    </source>
</evidence>